<dbReference type="PANTHER" id="PTHR33670">
    <property type="entry name" value="SPLICING FACTOR, PROLINE- AND GLUTAMINE-RICH-LIKE"/>
    <property type="match status" value="1"/>
</dbReference>
<evidence type="ECO:0000313" key="3">
    <source>
        <dbReference type="Proteomes" id="UP000428333"/>
    </source>
</evidence>
<dbReference type="Proteomes" id="UP000428333">
    <property type="component" value="Linkage Group LG02"/>
</dbReference>
<proteinExistence type="predicted"/>
<protein>
    <submittedName>
        <fullName evidence="2">Uncharacterized protein</fullName>
    </submittedName>
</protein>
<organism evidence="2 3">
    <name type="scientific">Rhododendron williamsianum</name>
    <dbReference type="NCBI Taxonomy" id="262921"/>
    <lineage>
        <taxon>Eukaryota</taxon>
        <taxon>Viridiplantae</taxon>
        <taxon>Streptophyta</taxon>
        <taxon>Embryophyta</taxon>
        <taxon>Tracheophyta</taxon>
        <taxon>Spermatophyta</taxon>
        <taxon>Magnoliopsida</taxon>
        <taxon>eudicotyledons</taxon>
        <taxon>Gunneridae</taxon>
        <taxon>Pentapetalae</taxon>
        <taxon>asterids</taxon>
        <taxon>Ericales</taxon>
        <taxon>Ericaceae</taxon>
        <taxon>Ericoideae</taxon>
        <taxon>Rhodoreae</taxon>
        <taxon>Rhododendron</taxon>
    </lineage>
</organism>
<feature type="region of interest" description="Disordered" evidence="1">
    <location>
        <begin position="15"/>
        <end position="51"/>
    </location>
</feature>
<accession>A0A6A4M1W1</accession>
<comment type="caution">
    <text evidence="2">The sequence shown here is derived from an EMBL/GenBank/DDBJ whole genome shotgun (WGS) entry which is preliminary data.</text>
</comment>
<name>A0A6A4M1W1_9ERIC</name>
<feature type="non-terminal residue" evidence="2">
    <location>
        <position position="1"/>
    </location>
</feature>
<keyword evidence="3" id="KW-1185">Reference proteome</keyword>
<dbReference type="EMBL" id="QEFC01000335">
    <property type="protein sequence ID" value="KAE9464330.1"/>
    <property type="molecule type" value="Genomic_DNA"/>
</dbReference>
<evidence type="ECO:0000313" key="2">
    <source>
        <dbReference type="EMBL" id="KAE9464330.1"/>
    </source>
</evidence>
<evidence type="ECO:0000256" key="1">
    <source>
        <dbReference type="SAM" id="MobiDB-lite"/>
    </source>
</evidence>
<gene>
    <name evidence="2" type="ORF">C3L33_03739</name>
</gene>
<dbReference type="AlphaFoldDB" id="A0A6A4M1W1"/>
<reference evidence="2 3" key="1">
    <citation type="journal article" date="2019" name="Genome Biol. Evol.">
        <title>The Rhododendron genome and chromosomal organization provide insight into shared whole-genome duplications across the heath family (Ericaceae).</title>
        <authorList>
            <person name="Soza V.L."/>
            <person name="Lindsley D."/>
            <person name="Waalkes A."/>
            <person name="Ramage E."/>
            <person name="Patwardhan R.P."/>
            <person name="Burton J.N."/>
            <person name="Adey A."/>
            <person name="Kumar A."/>
            <person name="Qiu R."/>
            <person name="Shendure J."/>
            <person name="Hall B."/>
        </authorList>
    </citation>
    <scope>NUCLEOTIDE SEQUENCE [LARGE SCALE GENOMIC DNA]</scope>
    <source>
        <strain evidence="2">RSF 1966-606</strain>
    </source>
</reference>
<feature type="compositionally biased region" description="Polar residues" evidence="1">
    <location>
        <begin position="16"/>
        <end position="30"/>
    </location>
</feature>
<dbReference type="OrthoDB" id="1935097at2759"/>
<sequence length="191" mass="21225">MATTAILPSQDCLLRPNNSFHYEANPNPQSKVPRHRKRSPAGRNQGPDRTASVARFRAKNLVMGQVKILKRGEELRPPTDLVAGPTDRLGPEPETVQKQIRVTDSKLYAGSAVFLASPPPSSLPVPAFFSKKNRDDTASSDLRRLLRLDLVVFAASFKQIQKQVNWYENSSVPFHIELLAAAHSVAMYHVC</sequence>
<dbReference type="PANTHER" id="PTHR33670:SF15">
    <property type="entry name" value="OS02G0797600 PROTEIN"/>
    <property type="match status" value="1"/>
</dbReference>